<dbReference type="PROSITE" id="PS51891">
    <property type="entry name" value="CENP_V_GFA"/>
    <property type="match status" value="1"/>
</dbReference>
<keyword evidence="3" id="KW-0862">Zinc</keyword>
<proteinExistence type="inferred from homology"/>
<evidence type="ECO:0000256" key="3">
    <source>
        <dbReference type="ARBA" id="ARBA00022833"/>
    </source>
</evidence>
<evidence type="ECO:0000256" key="2">
    <source>
        <dbReference type="ARBA" id="ARBA00022723"/>
    </source>
</evidence>
<dbReference type="InterPro" id="IPR011057">
    <property type="entry name" value="Mss4-like_sf"/>
</dbReference>
<dbReference type="PANTHER" id="PTHR28620">
    <property type="entry name" value="CENTROMERE PROTEIN V"/>
    <property type="match status" value="1"/>
</dbReference>
<comment type="similarity">
    <text evidence="1">Belongs to the Gfa family.</text>
</comment>
<reference evidence="5" key="1">
    <citation type="journal article" date="2014" name="Int. J. Syst. Evol. Microbiol.">
        <title>Complete genome sequence of Corynebacterium casei LMG S-19264T (=DSM 44701T), isolated from a smear-ripened cheese.</title>
        <authorList>
            <consortium name="US DOE Joint Genome Institute (JGI-PGF)"/>
            <person name="Walter F."/>
            <person name="Albersmeier A."/>
            <person name="Kalinowski J."/>
            <person name="Ruckert C."/>
        </authorList>
    </citation>
    <scope>NUCLEOTIDE SEQUENCE</scope>
    <source>
        <strain evidence="5">JCM 13306</strain>
    </source>
</reference>
<accession>A0A919KKI2</accession>
<keyword evidence="2" id="KW-0479">Metal-binding</keyword>
<dbReference type="InterPro" id="IPR006913">
    <property type="entry name" value="CENP-V/GFA"/>
</dbReference>
<dbReference type="Gene3D" id="2.170.150.70">
    <property type="match status" value="1"/>
</dbReference>
<dbReference type="PANTHER" id="PTHR28620:SF1">
    <property type="entry name" value="CENP-V_GFA DOMAIN-CONTAINING PROTEIN"/>
    <property type="match status" value="1"/>
</dbReference>
<sequence length="118" mass="12829">MKYAGSCHCGAVAFDLEAEPAIAEVYDCNCSMCRRRGGLLWFGPHASLSLHGDPAGLATYRFNHHHIDHHHCTVCGIAPFSEGTDPRTGERMVAVNVRCLPEVDLSTLKVVPIDGARL</sequence>
<dbReference type="Pfam" id="PF04828">
    <property type="entry name" value="GFA"/>
    <property type="match status" value="1"/>
</dbReference>
<evidence type="ECO:0000256" key="1">
    <source>
        <dbReference type="ARBA" id="ARBA00005495"/>
    </source>
</evidence>
<dbReference type="SUPFAM" id="SSF51316">
    <property type="entry name" value="Mss4-like"/>
    <property type="match status" value="1"/>
</dbReference>
<dbReference type="EMBL" id="BNBA01000040">
    <property type="protein sequence ID" value="GHH59803.1"/>
    <property type="molecule type" value="Genomic_DNA"/>
</dbReference>
<keyword evidence="6" id="KW-1185">Reference proteome</keyword>
<comment type="caution">
    <text evidence="5">The sequence shown here is derived from an EMBL/GenBank/DDBJ whole genome shotgun (WGS) entry which is preliminary data.</text>
</comment>
<protein>
    <submittedName>
        <fullName evidence="5">Aldehyde-activating protein</fullName>
    </submittedName>
</protein>
<name>A0A919KKI2_9XANT</name>
<dbReference type="InterPro" id="IPR052355">
    <property type="entry name" value="CENP-V-like"/>
</dbReference>
<dbReference type="Proteomes" id="UP000623958">
    <property type="component" value="Unassembled WGS sequence"/>
</dbReference>
<evidence type="ECO:0000259" key="4">
    <source>
        <dbReference type="PROSITE" id="PS51891"/>
    </source>
</evidence>
<reference evidence="5" key="2">
    <citation type="submission" date="2020-09" db="EMBL/GenBank/DDBJ databases">
        <authorList>
            <person name="Sun Q."/>
            <person name="Ohkuma M."/>
        </authorList>
    </citation>
    <scope>NUCLEOTIDE SEQUENCE</scope>
    <source>
        <strain evidence="5">JCM 13306</strain>
    </source>
</reference>
<organism evidence="5 6">
    <name type="scientific">Xanthomonas boreopolis</name>
    <dbReference type="NCBI Taxonomy" id="86183"/>
    <lineage>
        <taxon>Bacteria</taxon>
        <taxon>Pseudomonadati</taxon>
        <taxon>Pseudomonadota</taxon>
        <taxon>Gammaproteobacteria</taxon>
        <taxon>Lysobacterales</taxon>
        <taxon>Lysobacteraceae</taxon>
        <taxon>Xanthomonas</taxon>
    </lineage>
</organism>
<dbReference type="AlphaFoldDB" id="A0A919KKI2"/>
<gene>
    <name evidence="5" type="ORF">GCM10009090_34350</name>
</gene>
<dbReference type="GO" id="GO:0046872">
    <property type="term" value="F:metal ion binding"/>
    <property type="evidence" value="ECO:0007669"/>
    <property type="project" value="UniProtKB-KW"/>
</dbReference>
<dbReference type="GO" id="GO:0016846">
    <property type="term" value="F:carbon-sulfur lyase activity"/>
    <property type="evidence" value="ECO:0007669"/>
    <property type="project" value="InterPro"/>
</dbReference>
<evidence type="ECO:0000313" key="5">
    <source>
        <dbReference type="EMBL" id="GHH59803.1"/>
    </source>
</evidence>
<feature type="domain" description="CENP-V/GFA" evidence="4">
    <location>
        <begin position="3"/>
        <end position="118"/>
    </location>
</feature>
<dbReference type="RefSeq" id="WP_140718931.1">
    <property type="nucleotide sequence ID" value="NZ_BNBA01000040.1"/>
</dbReference>
<evidence type="ECO:0000313" key="6">
    <source>
        <dbReference type="Proteomes" id="UP000623958"/>
    </source>
</evidence>